<comment type="caution">
    <text evidence="1">The sequence shown here is derived from an EMBL/GenBank/DDBJ whole genome shotgun (WGS) entry which is preliminary data.</text>
</comment>
<dbReference type="PANTHER" id="PTHR34822">
    <property type="entry name" value="GRPB DOMAIN PROTEIN (AFU_ORTHOLOGUE AFUA_1G01530)"/>
    <property type="match status" value="1"/>
</dbReference>
<dbReference type="Gene3D" id="3.30.460.10">
    <property type="entry name" value="Beta Polymerase, domain 2"/>
    <property type="match status" value="1"/>
</dbReference>
<dbReference type="InterPro" id="IPR007344">
    <property type="entry name" value="GrpB/CoaE"/>
</dbReference>
<organism evidence="1 2">
    <name type="scientific">Anthostomella pinea</name>
    <dbReference type="NCBI Taxonomy" id="933095"/>
    <lineage>
        <taxon>Eukaryota</taxon>
        <taxon>Fungi</taxon>
        <taxon>Dikarya</taxon>
        <taxon>Ascomycota</taxon>
        <taxon>Pezizomycotina</taxon>
        <taxon>Sordariomycetes</taxon>
        <taxon>Xylariomycetidae</taxon>
        <taxon>Xylariales</taxon>
        <taxon>Xylariaceae</taxon>
        <taxon>Anthostomella</taxon>
    </lineage>
</organism>
<dbReference type="Proteomes" id="UP001295740">
    <property type="component" value="Unassembled WGS sequence"/>
</dbReference>
<dbReference type="SUPFAM" id="SSF81301">
    <property type="entry name" value="Nucleotidyltransferase"/>
    <property type="match status" value="1"/>
</dbReference>
<dbReference type="EMBL" id="CAUWAG010000020">
    <property type="protein sequence ID" value="CAJ2513650.1"/>
    <property type="molecule type" value="Genomic_DNA"/>
</dbReference>
<sequence>MDSAEKTFNGIPIEAIINPSKDNPVLVERISRRKVKAPELAIVEPDPEWPTHFQTFRLRILAAFEHHDPDTGIHHPSGPQEAVGVRVSTINHVGSTSVPGLSAKAVVDIDLVLSGNPLTDEPYYVPRLEAAGFQFLLREPAWYGHRFFCASEPMSCNLHVWGPNCAEVERHRIFRDWLREHEDERELYARAKRECAAAARENGEVMDVYTSRKNEVV</sequence>
<accession>A0AAI8VZU5</accession>
<name>A0AAI8VZU5_9PEZI</name>
<keyword evidence="2" id="KW-1185">Reference proteome</keyword>
<dbReference type="PANTHER" id="PTHR34822:SF1">
    <property type="entry name" value="GRPB FAMILY PROTEIN"/>
    <property type="match status" value="1"/>
</dbReference>
<reference evidence="1" key="1">
    <citation type="submission" date="2023-10" db="EMBL/GenBank/DDBJ databases">
        <authorList>
            <person name="Hackl T."/>
        </authorList>
    </citation>
    <scope>NUCLEOTIDE SEQUENCE</scope>
</reference>
<proteinExistence type="predicted"/>
<protein>
    <submittedName>
        <fullName evidence="1">Uu.00g017690.m01.CDS01</fullName>
    </submittedName>
</protein>
<dbReference type="AlphaFoldDB" id="A0AAI8VZU5"/>
<evidence type="ECO:0000313" key="1">
    <source>
        <dbReference type="EMBL" id="CAJ2513650.1"/>
    </source>
</evidence>
<evidence type="ECO:0000313" key="2">
    <source>
        <dbReference type="Proteomes" id="UP001295740"/>
    </source>
</evidence>
<gene>
    <name evidence="1" type="ORF">KHLLAP_LOCUS14118</name>
</gene>
<dbReference type="Pfam" id="PF04229">
    <property type="entry name" value="GrpB"/>
    <property type="match status" value="1"/>
</dbReference>
<dbReference type="InterPro" id="IPR043519">
    <property type="entry name" value="NT_sf"/>
</dbReference>